<evidence type="ECO:0000256" key="2">
    <source>
        <dbReference type="SAM" id="SignalP"/>
    </source>
</evidence>
<dbReference type="EMBL" id="JAESWC010000023">
    <property type="protein sequence ID" value="MBL4938480.1"/>
    <property type="molecule type" value="Genomic_DNA"/>
</dbReference>
<gene>
    <name evidence="4" type="ORF">JK636_22510</name>
</gene>
<comment type="caution">
    <text evidence="4">The sequence shown here is derived from an EMBL/GenBank/DDBJ whole genome shotgun (WGS) entry which is preliminary data.</text>
</comment>
<evidence type="ECO:0000256" key="1">
    <source>
        <dbReference type="SAM" id="Phobius"/>
    </source>
</evidence>
<dbReference type="Gene3D" id="3.40.710.10">
    <property type="entry name" value="DD-peptidase/beta-lactamase superfamily"/>
    <property type="match status" value="1"/>
</dbReference>
<sequence>MKKSKLIKVLTLIVGFVFSISNIVYARDTAAGSKEDYSKLEQFIQDEMKKSNIPGAAVSIISNNEVYSKGFGTYDNSGKEVNPDTLFKIGSISKTFTAISIMKLAEKGKIDLDTPIENYVPWLKISVPQGAPKITVKHLLTHTSGLKLGAYQDVLFSNEGNISIKERILKIKDLKTIRSAGEKWEYSNLGFLILGAAIEEVTGQSYKEYLRKNILEPLDMKNTYLSEKELPKENVSEGVEPFFGRTYSIYRPYQENCVSVGWIYSSANDMAHYMSMLLNEGSYNNKTILSAESFKKMTWPVVTDPSFQFGLGMFIESGMFYHGGDHENYHAFMVINPIDKKAGFLVYNSNHMLYSVLETIGLKNIINKYNVELPSIYFDGAMKNIMKGHNPTEINSVNIVKVQVVINIILLGILLGAVILFFRLTHWRKKFRGGGKSKVLYLIWGLLINILMPIAALSYETMTKALYNTAPDLAIEADLIFIVLLITGVRKILILFSEMSNKRKGKREFIEN</sequence>
<accession>A0ABS1TGP1</accession>
<dbReference type="PANTHER" id="PTHR46825">
    <property type="entry name" value="D-ALANYL-D-ALANINE-CARBOXYPEPTIDASE/ENDOPEPTIDASE AMPH"/>
    <property type="match status" value="1"/>
</dbReference>
<keyword evidence="1" id="KW-0472">Membrane</keyword>
<feature type="transmembrane region" description="Helical" evidence="1">
    <location>
        <begin position="404"/>
        <end position="427"/>
    </location>
</feature>
<feature type="transmembrane region" description="Helical" evidence="1">
    <location>
        <begin position="439"/>
        <end position="459"/>
    </location>
</feature>
<dbReference type="InterPro" id="IPR050491">
    <property type="entry name" value="AmpC-like"/>
</dbReference>
<keyword evidence="1" id="KW-1133">Transmembrane helix</keyword>
<dbReference type="PANTHER" id="PTHR46825:SF9">
    <property type="entry name" value="BETA-LACTAMASE-RELATED DOMAIN-CONTAINING PROTEIN"/>
    <property type="match status" value="1"/>
</dbReference>
<dbReference type="InterPro" id="IPR012338">
    <property type="entry name" value="Beta-lactam/transpept-like"/>
</dbReference>
<dbReference type="Pfam" id="PF00144">
    <property type="entry name" value="Beta-lactamase"/>
    <property type="match status" value="1"/>
</dbReference>
<reference evidence="4 5" key="1">
    <citation type="submission" date="2021-01" db="EMBL/GenBank/DDBJ databases">
        <title>Genome public.</title>
        <authorList>
            <person name="Liu C."/>
            <person name="Sun Q."/>
        </authorList>
    </citation>
    <scope>NUCLEOTIDE SEQUENCE [LARGE SCALE GENOMIC DNA]</scope>
    <source>
        <strain evidence="4 5">YIM B02515</strain>
    </source>
</reference>
<keyword evidence="5" id="KW-1185">Reference proteome</keyword>
<dbReference type="SUPFAM" id="SSF56601">
    <property type="entry name" value="beta-lactamase/transpeptidase-like"/>
    <property type="match status" value="1"/>
</dbReference>
<feature type="domain" description="Beta-lactamase-related" evidence="3">
    <location>
        <begin position="40"/>
        <end position="351"/>
    </location>
</feature>
<dbReference type="RefSeq" id="WP_202751222.1">
    <property type="nucleotide sequence ID" value="NZ_JAESWC010000023.1"/>
</dbReference>
<dbReference type="InterPro" id="IPR001466">
    <property type="entry name" value="Beta-lactam-related"/>
</dbReference>
<evidence type="ECO:0000313" key="5">
    <source>
        <dbReference type="Proteomes" id="UP000632377"/>
    </source>
</evidence>
<proteinExistence type="predicted"/>
<feature type="chain" id="PRO_5047446926" evidence="2">
    <location>
        <begin position="27"/>
        <end position="512"/>
    </location>
</feature>
<name>A0ABS1TGP1_9CLOT</name>
<keyword evidence="2" id="KW-0732">Signal</keyword>
<protein>
    <submittedName>
        <fullName evidence="4">Beta-lactamase family protein</fullName>
    </submittedName>
</protein>
<evidence type="ECO:0000313" key="4">
    <source>
        <dbReference type="EMBL" id="MBL4938480.1"/>
    </source>
</evidence>
<keyword evidence="1" id="KW-0812">Transmembrane</keyword>
<dbReference type="Proteomes" id="UP000632377">
    <property type="component" value="Unassembled WGS sequence"/>
</dbReference>
<organism evidence="4 5">
    <name type="scientific">Clostridium rhizosphaerae</name>
    <dbReference type="NCBI Taxonomy" id="2803861"/>
    <lineage>
        <taxon>Bacteria</taxon>
        <taxon>Bacillati</taxon>
        <taxon>Bacillota</taxon>
        <taxon>Clostridia</taxon>
        <taxon>Eubacteriales</taxon>
        <taxon>Clostridiaceae</taxon>
        <taxon>Clostridium</taxon>
    </lineage>
</organism>
<feature type="transmembrane region" description="Helical" evidence="1">
    <location>
        <begin position="479"/>
        <end position="497"/>
    </location>
</feature>
<feature type="signal peptide" evidence="2">
    <location>
        <begin position="1"/>
        <end position="26"/>
    </location>
</feature>
<evidence type="ECO:0000259" key="3">
    <source>
        <dbReference type="Pfam" id="PF00144"/>
    </source>
</evidence>